<keyword evidence="5" id="KW-1185">Reference proteome</keyword>
<comment type="similarity">
    <text evidence="1">Belongs to the transposase 11 family.</text>
</comment>
<feature type="domain" description="Transposase IS4-like" evidence="2">
    <location>
        <begin position="103"/>
        <end position="339"/>
    </location>
</feature>
<dbReference type="GO" id="GO:0004803">
    <property type="term" value="F:transposase activity"/>
    <property type="evidence" value="ECO:0007669"/>
    <property type="project" value="InterPro"/>
</dbReference>
<dbReference type="Pfam" id="PF01609">
    <property type="entry name" value="DDE_Tnp_1"/>
    <property type="match status" value="1"/>
</dbReference>
<reference evidence="4 5" key="1">
    <citation type="submission" date="2018-08" db="EMBL/GenBank/DDBJ databases">
        <title>Genomic Encyclopedia of Archaeal and Bacterial Type Strains, Phase II (KMG-II): from individual species to whole genera.</title>
        <authorList>
            <person name="Goeker M."/>
        </authorList>
    </citation>
    <scope>NUCLEOTIDE SEQUENCE [LARGE SCALE GENOMIC DNA]</scope>
    <source>
        <strain evidence="4 5">DSM 17905</strain>
    </source>
</reference>
<evidence type="ECO:0000256" key="1">
    <source>
        <dbReference type="ARBA" id="ARBA00010075"/>
    </source>
</evidence>
<evidence type="ECO:0000313" key="5">
    <source>
        <dbReference type="Proteomes" id="UP000256294"/>
    </source>
</evidence>
<dbReference type="Pfam" id="PF13808">
    <property type="entry name" value="DDE_Tnp_1_assoc"/>
    <property type="match status" value="1"/>
</dbReference>
<accession>A0A3D9UDU9</accession>
<sequence length="378" mass="42660">MEFDAFSQHFSEIKDPRQSAKISYPLFDVLFLTMCAVLTGAEGWEDIEDFGNMRSNWLQEKGFFQTGLPVHDTIARIISRLDPVQFQHCFIRWTQAVSERTNGEIIAIDGKALRGTGHWHKRLSAIHMVSAFATANGIVMGQLKTEKKSNEIKAIPKLIDLLDINGCLVTLDAMGCQTQIAQKIIAQGGDYLLAVKDNQATLHRELKQALLTHVTAVSQSENVNIEQGYGRIELREYHVLPAGKLALQLPEWKGLKSIGVAIRYRLDKARKKESLDYHYYISSAELDPDRFKAAVRGHWSIENRVHWILDVSMNEDACPIRRGHAAEILAGMRHFSLNMLRAESSVKASIRRKTNMANMSSEYLDKVLIAGFQVLGKK</sequence>
<comment type="caution">
    <text evidence="4">The sequence shown here is derived from an EMBL/GenBank/DDBJ whole genome shotgun (WGS) entry which is preliminary data.</text>
</comment>
<dbReference type="AlphaFoldDB" id="A0A3D9UDU9"/>
<name>A0A3D9UDU9_9GAMM</name>
<dbReference type="GO" id="GO:0003677">
    <property type="term" value="F:DNA binding"/>
    <property type="evidence" value="ECO:0007669"/>
    <property type="project" value="InterPro"/>
</dbReference>
<dbReference type="InterPro" id="IPR047647">
    <property type="entry name" value="ISAs1_transpos"/>
</dbReference>
<dbReference type="PANTHER" id="PTHR30298:SF0">
    <property type="entry name" value="PROTEIN YBFL-RELATED"/>
    <property type="match status" value="1"/>
</dbReference>
<evidence type="ECO:0000259" key="2">
    <source>
        <dbReference type="Pfam" id="PF01609"/>
    </source>
</evidence>
<organism evidence="4 5">
    <name type="scientific">Xenorhabdus cabanillasii</name>
    <dbReference type="NCBI Taxonomy" id="351673"/>
    <lineage>
        <taxon>Bacteria</taxon>
        <taxon>Pseudomonadati</taxon>
        <taxon>Pseudomonadota</taxon>
        <taxon>Gammaproteobacteria</taxon>
        <taxon>Enterobacterales</taxon>
        <taxon>Morganellaceae</taxon>
        <taxon>Xenorhabdus</taxon>
    </lineage>
</organism>
<dbReference type="InterPro" id="IPR032806">
    <property type="entry name" value="YbfD_N"/>
</dbReference>
<dbReference type="InterPro" id="IPR002559">
    <property type="entry name" value="Transposase_11"/>
</dbReference>
<dbReference type="RefSeq" id="WP_115825537.1">
    <property type="nucleotide sequence ID" value="NZ_QTUB01000001.1"/>
</dbReference>
<dbReference type="InterPro" id="IPR051698">
    <property type="entry name" value="Transposase_11-like"/>
</dbReference>
<feature type="domain" description="H repeat-associated protein N-terminal" evidence="3">
    <location>
        <begin position="8"/>
        <end position="94"/>
    </location>
</feature>
<gene>
    <name evidence="4" type="ORF">BDD26_0673</name>
</gene>
<evidence type="ECO:0000313" key="4">
    <source>
        <dbReference type="EMBL" id="REF26090.1"/>
    </source>
</evidence>
<dbReference type="NCBIfam" id="NF033564">
    <property type="entry name" value="transpos_ISAs1"/>
    <property type="match status" value="1"/>
</dbReference>
<dbReference type="PANTHER" id="PTHR30298">
    <property type="entry name" value="H REPEAT-ASSOCIATED PREDICTED TRANSPOSASE"/>
    <property type="match status" value="1"/>
</dbReference>
<protein>
    <submittedName>
        <fullName evidence="4">Putative transposase YbfD/YdcC</fullName>
    </submittedName>
</protein>
<dbReference type="EMBL" id="QTUB01000001">
    <property type="protein sequence ID" value="REF26090.1"/>
    <property type="molecule type" value="Genomic_DNA"/>
</dbReference>
<proteinExistence type="inferred from homology"/>
<dbReference type="GO" id="GO:0006313">
    <property type="term" value="P:DNA transposition"/>
    <property type="evidence" value="ECO:0007669"/>
    <property type="project" value="InterPro"/>
</dbReference>
<evidence type="ECO:0000259" key="3">
    <source>
        <dbReference type="Pfam" id="PF13808"/>
    </source>
</evidence>
<dbReference type="Proteomes" id="UP000256294">
    <property type="component" value="Unassembled WGS sequence"/>
</dbReference>